<proteinExistence type="predicted"/>
<comment type="caution">
    <text evidence="2">The sequence shown here is derived from an EMBL/GenBank/DDBJ whole genome shotgun (WGS) entry which is preliminary data.</text>
</comment>
<keyword evidence="1" id="KW-0812">Transmembrane</keyword>
<feature type="transmembrane region" description="Helical" evidence="1">
    <location>
        <begin position="154"/>
        <end position="173"/>
    </location>
</feature>
<dbReference type="InterPro" id="IPR007352">
    <property type="entry name" value="DUF420"/>
</dbReference>
<organism evidence="2 3">
    <name type="scientific">Pedobacter miscanthi</name>
    <dbReference type="NCBI Taxonomy" id="2259170"/>
    <lineage>
        <taxon>Bacteria</taxon>
        <taxon>Pseudomonadati</taxon>
        <taxon>Bacteroidota</taxon>
        <taxon>Sphingobacteriia</taxon>
        <taxon>Sphingobacteriales</taxon>
        <taxon>Sphingobacteriaceae</taxon>
        <taxon>Pedobacter</taxon>
    </lineage>
</organism>
<dbReference type="Pfam" id="PF04238">
    <property type="entry name" value="DUF420"/>
    <property type="match status" value="1"/>
</dbReference>
<feature type="transmembrane region" description="Helical" evidence="1">
    <location>
        <begin position="9"/>
        <end position="28"/>
    </location>
</feature>
<sequence length="175" mass="19979">MKERKYTPAIWILTILINGLITTAYFLPKMHFLEGFDFSRLPLLNAILNGLTFIALLIALLAIRKKNKGVHRAFVFLAFSFTAAFLFSYLLYHFSTPSTRFAGEGILRSIYFFLLFTHIFLAALIVPMALLTMGYGLNGNIHKHRTVASWTMPLWLYVSSTGVIVYLLISPYYPN</sequence>
<reference evidence="2 3" key="1">
    <citation type="submission" date="2018-07" db="EMBL/GenBank/DDBJ databases">
        <title>A draft genome of a endophytic bacteria, a new species of Pedobacter.</title>
        <authorList>
            <person name="Zhang Z.D."/>
            <person name="Chen Z.J."/>
        </authorList>
    </citation>
    <scope>NUCLEOTIDE SEQUENCE [LARGE SCALE GENOMIC DNA]</scope>
    <source>
        <strain evidence="2 3">RS10</strain>
    </source>
</reference>
<keyword evidence="1" id="KW-0472">Membrane</keyword>
<dbReference type="PANTHER" id="PTHR37692:SF1">
    <property type="entry name" value="DUF420 DOMAIN-CONTAINING PROTEIN"/>
    <property type="match status" value="1"/>
</dbReference>
<dbReference type="PANTHER" id="PTHR37692">
    <property type="entry name" value="HYPOTHETICAL MEMBRANE SPANNING PROTEIN"/>
    <property type="match status" value="1"/>
</dbReference>
<dbReference type="AlphaFoldDB" id="A0A366LCM1"/>
<feature type="transmembrane region" description="Helical" evidence="1">
    <location>
        <begin position="43"/>
        <end position="62"/>
    </location>
</feature>
<keyword evidence="1" id="KW-1133">Transmembrane helix</keyword>
<feature type="transmembrane region" description="Helical" evidence="1">
    <location>
        <begin position="112"/>
        <end position="133"/>
    </location>
</feature>
<dbReference type="EMBL" id="QNQU01000002">
    <property type="protein sequence ID" value="RBQ11530.1"/>
    <property type="molecule type" value="Genomic_DNA"/>
</dbReference>
<evidence type="ECO:0000313" key="3">
    <source>
        <dbReference type="Proteomes" id="UP000252081"/>
    </source>
</evidence>
<evidence type="ECO:0000313" key="2">
    <source>
        <dbReference type="EMBL" id="RBQ11530.1"/>
    </source>
</evidence>
<protein>
    <submittedName>
        <fullName evidence="2">DUF420 domain-containing protein</fullName>
    </submittedName>
</protein>
<feature type="transmembrane region" description="Helical" evidence="1">
    <location>
        <begin position="74"/>
        <end position="92"/>
    </location>
</feature>
<keyword evidence="3" id="KW-1185">Reference proteome</keyword>
<gene>
    <name evidence="2" type="ORF">DRW42_03450</name>
</gene>
<dbReference type="OrthoDB" id="9811380at2"/>
<dbReference type="Proteomes" id="UP000252081">
    <property type="component" value="Unassembled WGS sequence"/>
</dbReference>
<evidence type="ECO:0000256" key="1">
    <source>
        <dbReference type="SAM" id="Phobius"/>
    </source>
</evidence>
<name>A0A366LCM1_9SPHI</name>
<dbReference type="RefSeq" id="WP_113947444.1">
    <property type="nucleotide sequence ID" value="NZ_QNQU01000002.1"/>
</dbReference>
<accession>A0A366LCM1</accession>